<protein>
    <submittedName>
        <fullName evidence="1">Uncharacterized protein</fullName>
    </submittedName>
</protein>
<dbReference type="InterPro" id="IPR027417">
    <property type="entry name" value="P-loop_NTPase"/>
</dbReference>
<name>A0A252CF48_9LACT</name>
<organism evidence="1 2">
    <name type="scientific">Lactococcus petauri</name>
    <dbReference type="NCBI Taxonomy" id="1940789"/>
    <lineage>
        <taxon>Bacteria</taxon>
        <taxon>Bacillati</taxon>
        <taxon>Bacillota</taxon>
        <taxon>Bacilli</taxon>
        <taxon>Lactobacillales</taxon>
        <taxon>Streptococcaceae</taxon>
        <taxon>Lactococcus</taxon>
    </lineage>
</organism>
<dbReference type="Gene3D" id="3.40.50.300">
    <property type="entry name" value="P-loop containing nucleotide triphosphate hydrolases"/>
    <property type="match status" value="1"/>
</dbReference>
<dbReference type="Gene3D" id="1.10.8.730">
    <property type="match status" value="1"/>
</dbReference>
<gene>
    <name evidence="1" type="ORF">BZZ03_00140</name>
</gene>
<comment type="caution">
    <text evidence="1">The sequence shown here is derived from an EMBL/GenBank/DDBJ whole genome shotgun (WGS) entry which is preliminary data.</text>
</comment>
<evidence type="ECO:0000313" key="2">
    <source>
        <dbReference type="Proteomes" id="UP000194606"/>
    </source>
</evidence>
<accession>A0A252CF48</accession>
<dbReference type="SUPFAM" id="SSF52540">
    <property type="entry name" value="P-loop containing nucleoside triphosphate hydrolases"/>
    <property type="match status" value="1"/>
</dbReference>
<dbReference type="AlphaFoldDB" id="A0A252CF48"/>
<dbReference type="EMBL" id="MUIZ01000001">
    <property type="protein sequence ID" value="OUK05165.1"/>
    <property type="molecule type" value="Genomic_DNA"/>
</dbReference>
<dbReference type="Proteomes" id="UP000194606">
    <property type="component" value="Unassembled WGS sequence"/>
</dbReference>
<dbReference type="RefSeq" id="WP_086581864.1">
    <property type="nucleotide sequence ID" value="NZ_MUIZ01000001.1"/>
</dbReference>
<reference evidence="1 2" key="1">
    <citation type="submission" date="2017-02" db="EMBL/GenBank/DDBJ databases">
        <authorList>
            <person name="Peterson S.W."/>
        </authorList>
    </citation>
    <scope>NUCLEOTIDE SEQUENCE [LARGE SCALE GENOMIC DNA]</scope>
    <source>
        <strain evidence="1">159469</strain>
    </source>
</reference>
<proteinExistence type="predicted"/>
<sequence length="658" mass="75133">MRTNKRTINYTKEDNKLMNERKRVQIEKEVISRRGGDLDFINAIAPQSLDPLPDDYIKTATGYSTCIHIVDLPDLVHYFWIRDLCAFPNSIFTLTMANGDKSTVIKQANRAYQEYSSRIGKVNSPEKEIEAREQADKMWTQIQTYRKNNTSIKKAVLRIFLYTNTLEELMNERDKALKELLDKGYEACVYAMYQKEEYESLSLPFNVQTSLAKPLELKTSDIGYGAPFDKVDLLDPFGAYIGYTASGLVLFDLHHVDNKRKAATGVIFGQMGSGKSNLTKQIIEAELAKENKIRIYVISDEYDNIIEQYGGVMINIFGEENRINPFQIFPTVTSKAGNILEHGSFTAHISKLATMFRMLGPTIDSLDQNVLSSLLLMFYQDYGILKFKNSEFTEIEPITSLENDVYPIASDFLNYLEENVESIKKALPLQKNLMVSLEKISSVLQIMTGLHASIFNGPTVLEYDENELLVCYDMRQRDIASKEVRDCQFYSSLMTISKEAINKGLREKKLYTTKEKDLEDVIHMTVIMDEVQNYLNADMGYAVTIIANFVKEMRKLFAGLLLITPSAQQFFPTTTDSEAATQMKQIFNLCTYKFFFKANEGDIKLYSEIFNSAMNPSRLKSLTQFGTGDAYLIIGDNKTYRIRVQFDPEKDMLYAGGI</sequence>
<evidence type="ECO:0000313" key="1">
    <source>
        <dbReference type="EMBL" id="OUK05165.1"/>
    </source>
</evidence>